<dbReference type="RefSeq" id="WP_393167550.1">
    <property type="nucleotide sequence ID" value="NZ_JBICRM010000011.1"/>
</dbReference>
<feature type="region of interest" description="Disordered" evidence="5">
    <location>
        <begin position="191"/>
        <end position="244"/>
    </location>
</feature>
<reference evidence="9 10" key="1">
    <citation type="submission" date="2024-10" db="EMBL/GenBank/DDBJ databases">
        <authorList>
            <person name="Topkara A.R."/>
            <person name="Saygin H."/>
        </authorList>
    </citation>
    <scope>NUCLEOTIDE SEQUENCE [LARGE SCALE GENOMIC DNA]</scope>
    <source>
        <strain evidence="9 10">M3C6</strain>
    </source>
</reference>
<evidence type="ECO:0000256" key="6">
    <source>
        <dbReference type="SAM" id="SignalP"/>
    </source>
</evidence>
<feature type="signal peptide" evidence="6">
    <location>
        <begin position="1"/>
        <end position="15"/>
    </location>
</feature>
<dbReference type="SMART" id="SM00089">
    <property type="entry name" value="PKD"/>
    <property type="match status" value="1"/>
</dbReference>
<dbReference type="InterPro" id="IPR013320">
    <property type="entry name" value="ConA-like_dom_sf"/>
</dbReference>
<keyword evidence="1 6" id="KW-0732">Signal</keyword>
<dbReference type="Proteomes" id="UP001603978">
    <property type="component" value="Unassembled WGS sequence"/>
</dbReference>
<keyword evidence="3" id="KW-0378">Hydrolase</keyword>
<proteinExistence type="predicted"/>
<evidence type="ECO:0000313" key="10">
    <source>
        <dbReference type="Proteomes" id="UP001603978"/>
    </source>
</evidence>
<dbReference type="SMART" id="SM00060">
    <property type="entry name" value="FN3"/>
    <property type="match status" value="2"/>
</dbReference>
<dbReference type="InterPro" id="IPR013783">
    <property type="entry name" value="Ig-like_fold"/>
</dbReference>
<evidence type="ECO:0000313" key="9">
    <source>
        <dbReference type="EMBL" id="MFG1705508.1"/>
    </source>
</evidence>
<evidence type="ECO:0000256" key="4">
    <source>
        <dbReference type="ARBA" id="ARBA00023326"/>
    </source>
</evidence>
<dbReference type="SMART" id="SM00560">
    <property type="entry name" value="LamGL"/>
    <property type="match status" value="2"/>
</dbReference>
<feature type="compositionally biased region" description="Polar residues" evidence="5">
    <location>
        <begin position="194"/>
        <end position="204"/>
    </location>
</feature>
<dbReference type="InterPro" id="IPR006558">
    <property type="entry name" value="LamG-like"/>
</dbReference>
<dbReference type="Gene3D" id="2.60.120.200">
    <property type="match status" value="2"/>
</dbReference>
<accession>A0ABW7AEM2</accession>
<dbReference type="InterPro" id="IPR000601">
    <property type="entry name" value="PKD_dom"/>
</dbReference>
<organism evidence="9 10">
    <name type="scientific">Nonomuraea marmarensis</name>
    <dbReference type="NCBI Taxonomy" id="3351344"/>
    <lineage>
        <taxon>Bacteria</taxon>
        <taxon>Bacillati</taxon>
        <taxon>Actinomycetota</taxon>
        <taxon>Actinomycetes</taxon>
        <taxon>Streptosporangiales</taxon>
        <taxon>Streptosporangiaceae</taxon>
        <taxon>Nonomuraea</taxon>
    </lineage>
</organism>
<dbReference type="Gene3D" id="2.120.10.30">
    <property type="entry name" value="TolB, C-terminal domain"/>
    <property type="match status" value="1"/>
</dbReference>
<keyword evidence="2" id="KW-1015">Disulfide bond</keyword>
<evidence type="ECO:0000256" key="1">
    <source>
        <dbReference type="ARBA" id="ARBA00022729"/>
    </source>
</evidence>
<dbReference type="InterPro" id="IPR011041">
    <property type="entry name" value="Quinoprot_gluc/sorb_DH_b-prop"/>
</dbReference>
<dbReference type="SUPFAM" id="SSF50952">
    <property type="entry name" value="Soluble quinoprotein glucose dehydrogenase"/>
    <property type="match status" value="1"/>
</dbReference>
<dbReference type="SUPFAM" id="SSF49299">
    <property type="entry name" value="PKD domain"/>
    <property type="match status" value="1"/>
</dbReference>
<evidence type="ECO:0000256" key="2">
    <source>
        <dbReference type="ARBA" id="ARBA00023157"/>
    </source>
</evidence>
<dbReference type="Pfam" id="PF07995">
    <property type="entry name" value="GSDH"/>
    <property type="match status" value="2"/>
</dbReference>
<dbReference type="PANTHER" id="PTHR19328">
    <property type="entry name" value="HEDGEHOG-INTERACTING PROTEIN"/>
    <property type="match status" value="1"/>
</dbReference>
<feature type="compositionally biased region" description="Pro residues" evidence="5">
    <location>
        <begin position="944"/>
        <end position="955"/>
    </location>
</feature>
<dbReference type="InterPro" id="IPR012938">
    <property type="entry name" value="Glc/Sorbosone_DH"/>
</dbReference>
<name>A0ABW7AEM2_9ACTN</name>
<dbReference type="InterPro" id="IPR003961">
    <property type="entry name" value="FN3_dom"/>
</dbReference>
<dbReference type="CDD" id="cd00146">
    <property type="entry name" value="PKD"/>
    <property type="match status" value="1"/>
</dbReference>
<dbReference type="EMBL" id="JBICRM010000011">
    <property type="protein sequence ID" value="MFG1705508.1"/>
    <property type="molecule type" value="Genomic_DNA"/>
</dbReference>
<dbReference type="CDD" id="cd00063">
    <property type="entry name" value="FN3"/>
    <property type="match status" value="1"/>
</dbReference>
<evidence type="ECO:0000259" key="7">
    <source>
        <dbReference type="PROSITE" id="PS50093"/>
    </source>
</evidence>
<comment type="caution">
    <text evidence="9">The sequence shown here is derived from an EMBL/GenBank/DDBJ whole genome shotgun (WGS) entry which is preliminary data.</text>
</comment>
<dbReference type="PANTHER" id="PTHR19328:SF13">
    <property type="entry name" value="HIPL1 PROTEIN"/>
    <property type="match status" value="1"/>
</dbReference>
<protein>
    <submittedName>
        <fullName evidence="9">LamG-like jellyroll fold domain-containing protein</fullName>
    </submittedName>
</protein>
<keyword evidence="4" id="KW-0624">Polysaccharide degradation</keyword>
<dbReference type="InterPro" id="IPR035986">
    <property type="entry name" value="PKD_dom_sf"/>
</dbReference>
<evidence type="ECO:0000256" key="3">
    <source>
        <dbReference type="ARBA" id="ARBA00023295"/>
    </source>
</evidence>
<dbReference type="PROSITE" id="PS50093">
    <property type="entry name" value="PKD"/>
    <property type="match status" value="1"/>
</dbReference>
<dbReference type="InterPro" id="IPR036116">
    <property type="entry name" value="FN3_sf"/>
</dbReference>
<dbReference type="SUPFAM" id="SSF49899">
    <property type="entry name" value="Concanavalin A-like lectins/glucanases"/>
    <property type="match status" value="2"/>
</dbReference>
<feature type="domain" description="PKD" evidence="7">
    <location>
        <begin position="492"/>
        <end position="547"/>
    </location>
</feature>
<feature type="domain" description="Fibronectin type-III" evidence="8">
    <location>
        <begin position="952"/>
        <end position="1048"/>
    </location>
</feature>
<dbReference type="Pfam" id="PF18911">
    <property type="entry name" value="PKD_4"/>
    <property type="match status" value="1"/>
</dbReference>
<dbReference type="PROSITE" id="PS50853">
    <property type="entry name" value="FN3"/>
    <property type="match status" value="1"/>
</dbReference>
<dbReference type="Gene3D" id="2.60.40.10">
    <property type="entry name" value="Immunoglobulins"/>
    <property type="match status" value="3"/>
</dbReference>
<feature type="region of interest" description="Disordered" evidence="5">
    <location>
        <begin position="937"/>
        <end position="964"/>
    </location>
</feature>
<keyword evidence="10" id="KW-1185">Reference proteome</keyword>
<gene>
    <name evidence="9" type="ORF">ACFLIM_20160</name>
</gene>
<dbReference type="InterPro" id="IPR022409">
    <property type="entry name" value="PKD/Chitinase_dom"/>
</dbReference>
<evidence type="ECO:0000256" key="5">
    <source>
        <dbReference type="SAM" id="MobiDB-lite"/>
    </source>
</evidence>
<sequence>MSVSLIALASPAAQALPAAFQKQTVFSGLNHPSNIEFASDGRVFVAEKNGLIKVFDSLTDTTPTTYADLRTQVHNFWDRGLLGMALHPNFPADPRIFVLYAYDAVPGGTAPRWGTAGATDDPCPTPPGATGDGCLITGRLSVISPTGAETPLITDWCQQHPSHSTGDLQFGPDGMLYATGGDGASFNFADYGQDNLTASDTTPDNPCGDPPSPVGTALAPPSAEGGALRSQDVRTSGDPAGLDGTLIRINPDTGAAAAGNPNAGSSDPNVARVVAHGLRNPFRITNRPGTPEIWLGEVGWNTFEEINRVATPTSGVSNFGWPCYEGDGRQGGYDNLNLTLCENFYAAGAAAHAQPYFSWNHNARPAPNDPCPSGGSSASGVAFYEGGAYPAGYDDALFFSDYSRQCVWVMTKGANGLPDPATIQTFDSGMPTVELEIGPGGDLFAVDYDHGTIVRYIYDNTPPTAVISANTTSGTAPLAVGLSGAGSTDADGDPLTYAWDLDGDGELDDSTSATPSFTYAQPGSYVVRLRVSDGRGGQGDASVTVNVNNTPPTATLNSPTATTTWAVGQTITFAGTGADAQDGTIPGTRMKWTLVLHHCPSTCHEHEITTFTGASGSFQAPDHDYPSHLELRLTVTDAQGLTDTKSVLLQPRTVNLTFQSSPAGMQLGFNSEQTTTPFTRTVIVGSGNSISAPSPQTSSGASYSFGSWSDGGAAGHNVMAPATATAYTATYAPTPVNTGLVAAYGMNEGTGATVGDASGKSNTGTTSNTTWSNSGKYGKALSFNGSNAYVNIPDSTTLRLTTGMTLEAWLNPATATGYRTALIKQHSSGVAYALWANADNNRPYTEIVTTTDQGLPGTAGLPLNTWTHLTATYDGTTLRLYTNGTQTAQKTVTGTIRSDTQALRIGGSSLWGEYFNGLIDDVRVYNRALTATEIQNDLNTPIGPVGPPDTQPPTAPGSLTATGGQGSAQLAWAASTDNVGVVGYNVHRSATAGFTPSGGNQVGSATSTSFTDSGVPAGTYYYKVIAFDAVNLPSPASNEATANVTAPPANTGLVAAYGMNEGTGTTVTDSSGKSNTGTLTNAAWSNSGKYGKALSFNGSNAYVNIPDSTTLRLTTGMTLEAWLNPATATGYRTALIKQHSSGVAYALWANADNNRPYTEIVTTTDQGLPGTAGLPLNTWTHLTATYDGTTLRLYTNGTQTAQKTVTGTIRSDTQALRIGGSSLWGEYFNGLIDDVRVYNRALTATEIQNDMNAPVN</sequence>
<feature type="chain" id="PRO_5046559499" evidence="6">
    <location>
        <begin position="16"/>
        <end position="1256"/>
    </location>
</feature>
<keyword evidence="4" id="KW-0119">Carbohydrate metabolism</keyword>
<dbReference type="SUPFAM" id="SSF49265">
    <property type="entry name" value="Fibronectin type III"/>
    <property type="match status" value="1"/>
</dbReference>
<dbReference type="Pfam" id="PF13385">
    <property type="entry name" value="Laminin_G_3"/>
    <property type="match status" value="2"/>
</dbReference>
<evidence type="ECO:0000259" key="8">
    <source>
        <dbReference type="PROSITE" id="PS50853"/>
    </source>
</evidence>
<keyword evidence="3" id="KW-0326">Glycosidase</keyword>
<dbReference type="InterPro" id="IPR011042">
    <property type="entry name" value="6-blade_b-propeller_TolB-like"/>
</dbReference>